<dbReference type="PANTHER" id="PTHR35372:SF2">
    <property type="entry name" value="SF3 HELICASE DOMAIN-CONTAINING PROTEIN"/>
    <property type="match status" value="1"/>
</dbReference>
<keyword evidence="3" id="KW-0347">Helicase</keyword>
<comment type="caution">
    <text evidence="7">The sequence shown here is derived from an EMBL/GenBank/DDBJ whole genome shotgun (WGS) entry which is preliminary data.</text>
</comment>
<evidence type="ECO:0000256" key="4">
    <source>
        <dbReference type="ARBA" id="ARBA00022840"/>
    </source>
</evidence>
<dbReference type="Proteomes" id="UP001501035">
    <property type="component" value="Unassembled WGS sequence"/>
</dbReference>
<evidence type="ECO:0000256" key="2">
    <source>
        <dbReference type="ARBA" id="ARBA00022801"/>
    </source>
</evidence>
<feature type="compositionally biased region" description="Low complexity" evidence="5">
    <location>
        <begin position="662"/>
        <end position="676"/>
    </location>
</feature>
<dbReference type="PANTHER" id="PTHR35372">
    <property type="entry name" value="ATP BINDING PROTEIN-RELATED"/>
    <property type="match status" value="1"/>
</dbReference>
<evidence type="ECO:0000256" key="3">
    <source>
        <dbReference type="ARBA" id="ARBA00022806"/>
    </source>
</evidence>
<dbReference type="InterPro" id="IPR006500">
    <property type="entry name" value="Helicase_put_C_phage/plasmid"/>
</dbReference>
<dbReference type="SUPFAM" id="SSF52540">
    <property type="entry name" value="P-loop containing nucleoside triphosphate hydrolases"/>
    <property type="match status" value="1"/>
</dbReference>
<dbReference type="InterPro" id="IPR045455">
    <property type="entry name" value="NrS-1_pol-like_helicase"/>
</dbReference>
<dbReference type="NCBIfam" id="TIGR01613">
    <property type="entry name" value="primase_Cterm"/>
    <property type="match status" value="1"/>
</dbReference>
<keyword evidence="2" id="KW-0378">Hydrolase</keyword>
<dbReference type="SMART" id="SM00885">
    <property type="entry name" value="D5_N"/>
    <property type="match status" value="1"/>
</dbReference>
<dbReference type="InterPro" id="IPR051620">
    <property type="entry name" value="ORF904-like_C"/>
</dbReference>
<organism evidence="7 8">
    <name type="scientific">Gordonia defluvii</name>
    <dbReference type="NCBI Taxonomy" id="283718"/>
    <lineage>
        <taxon>Bacteria</taxon>
        <taxon>Bacillati</taxon>
        <taxon>Actinomycetota</taxon>
        <taxon>Actinomycetes</taxon>
        <taxon>Mycobacteriales</taxon>
        <taxon>Gordoniaceae</taxon>
        <taxon>Gordonia</taxon>
    </lineage>
</organism>
<keyword evidence="1" id="KW-0547">Nucleotide-binding</keyword>
<feature type="region of interest" description="Disordered" evidence="5">
    <location>
        <begin position="653"/>
        <end position="682"/>
    </location>
</feature>
<feature type="region of interest" description="Disordered" evidence="5">
    <location>
        <begin position="1"/>
        <end position="55"/>
    </location>
</feature>
<dbReference type="Gene3D" id="3.40.50.300">
    <property type="entry name" value="P-loop containing nucleotide triphosphate hydrolases"/>
    <property type="match status" value="1"/>
</dbReference>
<feature type="domain" description="SF3 helicase" evidence="6">
    <location>
        <begin position="313"/>
        <end position="472"/>
    </location>
</feature>
<dbReference type="EMBL" id="BAAAVS010000011">
    <property type="protein sequence ID" value="GAA3026704.1"/>
    <property type="molecule type" value="Genomic_DNA"/>
</dbReference>
<dbReference type="Pfam" id="PF08706">
    <property type="entry name" value="D5_N"/>
    <property type="match status" value="1"/>
</dbReference>
<evidence type="ECO:0000256" key="5">
    <source>
        <dbReference type="SAM" id="MobiDB-lite"/>
    </source>
</evidence>
<dbReference type="InterPro" id="IPR014015">
    <property type="entry name" value="Helicase_SF3_DNA-vir"/>
</dbReference>
<reference evidence="8" key="1">
    <citation type="journal article" date="2019" name="Int. J. Syst. Evol. Microbiol.">
        <title>The Global Catalogue of Microorganisms (GCM) 10K type strain sequencing project: providing services to taxonomists for standard genome sequencing and annotation.</title>
        <authorList>
            <consortium name="The Broad Institute Genomics Platform"/>
            <consortium name="The Broad Institute Genome Sequencing Center for Infectious Disease"/>
            <person name="Wu L."/>
            <person name="Ma J."/>
        </authorList>
    </citation>
    <scope>NUCLEOTIDE SEQUENCE [LARGE SCALE GENOMIC DNA]</scope>
    <source>
        <strain evidence="8">JCM 14234</strain>
    </source>
</reference>
<sequence length="699" mass="77370">MENPAGQGGVPDETASGAVSDVDGNGLRSGYATGSDERVADMTDAEIPDWERRNAETRSAIAKGFSAEPDLDPAGRPYASPIPDLAAEVTARFLAPDRISELRRVAATDPRTVGRGLLGRINDRIAHQNARIKQNDSDPKRLAGTPSRPLADLGLAEVAALVKHLHDAAVLVDPRGTAASEVVAMYDPASGLYDMNEEHLRAVVRRYRPGLLVRDFAEVLAILKDTAPRRDRAVDPDLIAVANGVFNYKTKELTPFSREYVFTSKVATRWNPDAENVVIHNDADGTDWDVESWIRDFYTTVDPLTEEEVVNEEMSELLWETIGAATRPHVPWNKSAWLFSEVGNNGKGTLLSLIRNLLGRGNWISLTLAHAGTQFGLSELLDANMPQAVLTDENAVGSFVDDAAGLKAMITGDAFGIERKRKGIVTTRWNGFMVQCLNGHPRVRDRSPSFLRRLCIIEFTKSFTGRERKYIKEDYLERPEVLEYVLKRVLMTMEPYYELSEPEMVKAALAEFREDNDPVSEFWSAFAGQFAWDLVPQAFAYDLYKAWMGRYNGLGKPISLKAFTREVRALIAADPMSLWEAVGPTRPSSLMSAPEHLIAEYNLPEWGNPAVPTSDQNYRDRRSTIPGDRMKPSYRGFKRREISLPAVDLDRPAALGASDTDVPAPAVKPKPKQAARPPAPAVWGKSRGVVGFGNWLEAI</sequence>
<gene>
    <name evidence="7" type="ORF">GCM10010528_05470</name>
</gene>
<dbReference type="InterPro" id="IPR004968">
    <property type="entry name" value="DNA_primase/NTPase_C"/>
</dbReference>
<dbReference type="Pfam" id="PF03288">
    <property type="entry name" value="Pox_D5"/>
    <property type="match status" value="1"/>
</dbReference>
<accession>A0ABP6L2D2</accession>
<name>A0ABP6L2D2_9ACTN</name>
<dbReference type="PROSITE" id="PS51206">
    <property type="entry name" value="SF3_HELICASE_1"/>
    <property type="match status" value="1"/>
</dbReference>
<evidence type="ECO:0000256" key="1">
    <source>
        <dbReference type="ARBA" id="ARBA00022741"/>
    </source>
</evidence>
<evidence type="ECO:0000313" key="7">
    <source>
        <dbReference type="EMBL" id="GAA3026704.1"/>
    </source>
</evidence>
<protein>
    <submittedName>
        <fullName evidence="7">Phage/plasmid primase, P4 family</fullName>
    </submittedName>
</protein>
<dbReference type="Pfam" id="PF19263">
    <property type="entry name" value="DUF5906"/>
    <property type="match status" value="1"/>
</dbReference>
<dbReference type="InterPro" id="IPR027417">
    <property type="entry name" value="P-loop_NTPase"/>
</dbReference>
<keyword evidence="4" id="KW-0067">ATP-binding</keyword>
<evidence type="ECO:0000259" key="6">
    <source>
        <dbReference type="PROSITE" id="PS51206"/>
    </source>
</evidence>
<keyword evidence="8" id="KW-1185">Reference proteome</keyword>
<evidence type="ECO:0000313" key="8">
    <source>
        <dbReference type="Proteomes" id="UP001501035"/>
    </source>
</evidence>
<proteinExistence type="predicted"/>
<dbReference type="InterPro" id="IPR014818">
    <property type="entry name" value="Phage/plasmid_primase_P4_C"/>
</dbReference>